<feature type="region of interest" description="Disordered" evidence="6">
    <location>
        <begin position="1"/>
        <end position="65"/>
    </location>
</feature>
<dbReference type="EMBL" id="JBFNQN010000021">
    <property type="protein sequence ID" value="MEW9267661.1"/>
    <property type="molecule type" value="Genomic_DNA"/>
</dbReference>
<dbReference type="PANTHER" id="PTHR43289:SF34">
    <property type="entry name" value="SERINE_THREONINE-PROTEIN KINASE YBDM-RELATED"/>
    <property type="match status" value="1"/>
</dbReference>
<evidence type="ECO:0000256" key="3">
    <source>
        <dbReference type="ARBA" id="ARBA00022777"/>
    </source>
</evidence>
<evidence type="ECO:0000256" key="7">
    <source>
        <dbReference type="SAM" id="Phobius"/>
    </source>
</evidence>
<sequence>MVTPYPHSSGDARTRAVPSGGHAGGSGGPDDRSHDRADELDGLRVQRTPPQSWPGHGFAPSPGEKLGSYRLDREIGQGGMGIVYLGLDDDHRAVALKVLKPHIAADPQARQRLAREVSTLERVRSPRVAEVIAADVDGPWPHLVTRYVPGPSLEHVVQTRGPLRGSRLRDLGHGLAEALHAIHAAGVVHRDLKPSNVLLLDGLPVVIDFGIAHVADDVRLTSTGLVMGTPGYLSPEVVAGGLVSPATDWWGWAATVAFAASGRPPFGTGPMPVVLDRVRRADVDLSDVPADLRGPVLAALAVNPAHRPHPDALLRALDGATTGPQVRNGVGADPGARTTAVPVPPVPPEQAARSRFESLIADESHATGPQARDAAPGPSADATSVLPPVRPAPATAPFPQSGPQDRRPPVQQAPPGWIPQAPGPGPAWGPQPVPAPAGATQAHVPAGQPAGQAPRLGTNGEPARPQRSWTILAGLVALVGVFAVAPATGVVLALVGGTVARTVDRAAAGLFRRRWEAGPRSTDALAVGAATPWHALRAALSTVFAAIIPLLVGVSVVFILGTFTHGALGGYQGPWTLAASGLAGTLVAWHGPGGRSLQRGTRTAIRSTLRGERETGVAIGVLLLIAVAALLMVLGGGQVDWRPLTQSPLDWLN</sequence>
<evidence type="ECO:0000256" key="6">
    <source>
        <dbReference type="SAM" id="MobiDB-lite"/>
    </source>
</evidence>
<dbReference type="Gene3D" id="3.30.200.20">
    <property type="entry name" value="Phosphorylase Kinase, domain 1"/>
    <property type="match status" value="1"/>
</dbReference>
<accession>A0ABV3PDF9</accession>
<feature type="compositionally biased region" description="Pro residues" evidence="6">
    <location>
        <begin position="421"/>
        <end position="435"/>
    </location>
</feature>
<evidence type="ECO:0000256" key="1">
    <source>
        <dbReference type="ARBA" id="ARBA00022679"/>
    </source>
</evidence>
<organism evidence="9 10">
    <name type="scientific">Kineococcus endophyticus</name>
    <dbReference type="NCBI Taxonomy" id="1181883"/>
    <lineage>
        <taxon>Bacteria</taxon>
        <taxon>Bacillati</taxon>
        <taxon>Actinomycetota</taxon>
        <taxon>Actinomycetes</taxon>
        <taxon>Kineosporiales</taxon>
        <taxon>Kineosporiaceae</taxon>
        <taxon>Kineococcus</taxon>
    </lineage>
</organism>
<proteinExistence type="predicted"/>
<evidence type="ECO:0000256" key="4">
    <source>
        <dbReference type="ARBA" id="ARBA00022840"/>
    </source>
</evidence>
<dbReference type="InterPro" id="IPR008271">
    <property type="entry name" value="Ser/Thr_kinase_AS"/>
</dbReference>
<evidence type="ECO:0000259" key="8">
    <source>
        <dbReference type="PROSITE" id="PS50011"/>
    </source>
</evidence>
<dbReference type="GO" id="GO:0016301">
    <property type="term" value="F:kinase activity"/>
    <property type="evidence" value="ECO:0007669"/>
    <property type="project" value="UniProtKB-KW"/>
</dbReference>
<keyword evidence="7" id="KW-1133">Transmembrane helix</keyword>
<feature type="region of interest" description="Disordered" evidence="6">
    <location>
        <begin position="324"/>
        <end position="351"/>
    </location>
</feature>
<feature type="transmembrane region" description="Helical" evidence="7">
    <location>
        <begin position="575"/>
        <end position="594"/>
    </location>
</feature>
<dbReference type="InterPro" id="IPR011009">
    <property type="entry name" value="Kinase-like_dom_sf"/>
</dbReference>
<dbReference type="PANTHER" id="PTHR43289">
    <property type="entry name" value="MITOGEN-ACTIVATED PROTEIN KINASE KINASE KINASE 20-RELATED"/>
    <property type="match status" value="1"/>
</dbReference>
<keyword evidence="7" id="KW-0472">Membrane</keyword>
<dbReference type="SUPFAM" id="SSF56112">
    <property type="entry name" value="Protein kinase-like (PK-like)"/>
    <property type="match status" value="1"/>
</dbReference>
<dbReference type="CDD" id="cd14014">
    <property type="entry name" value="STKc_PknB_like"/>
    <property type="match status" value="1"/>
</dbReference>
<evidence type="ECO:0000256" key="5">
    <source>
        <dbReference type="PROSITE-ProRule" id="PRU10141"/>
    </source>
</evidence>
<feature type="transmembrane region" description="Helical" evidence="7">
    <location>
        <begin position="615"/>
        <end position="634"/>
    </location>
</feature>
<keyword evidence="3 9" id="KW-0418">Kinase</keyword>
<dbReference type="Gene3D" id="1.10.510.10">
    <property type="entry name" value="Transferase(Phosphotransferase) domain 1"/>
    <property type="match status" value="1"/>
</dbReference>
<keyword evidence="1" id="KW-0808">Transferase</keyword>
<evidence type="ECO:0000256" key="2">
    <source>
        <dbReference type="ARBA" id="ARBA00022741"/>
    </source>
</evidence>
<dbReference type="InterPro" id="IPR017441">
    <property type="entry name" value="Protein_kinase_ATP_BS"/>
</dbReference>
<dbReference type="SMART" id="SM00220">
    <property type="entry name" value="S_TKc"/>
    <property type="match status" value="1"/>
</dbReference>
<keyword evidence="2 5" id="KW-0547">Nucleotide-binding</keyword>
<feature type="transmembrane region" description="Helical" evidence="7">
    <location>
        <begin position="469"/>
        <end position="495"/>
    </location>
</feature>
<keyword evidence="7" id="KW-0812">Transmembrane</keyword>
<feature type="compositionally biased region" description="Basic and acidic residues" evidence="6">
    <location>
        <begin position="29"/>
        <end position="44"/>
    </location>
</feature>
<feature type="transmembrane region" description="Helical" evidence="7">
    <location>
        <begin position="543"/>
        <end position="563"/>
    </location>
</feature>
<dbReference type="Pfam" id="PF00069">
    <property type="entry name" value="Pkinase"/>
    <property type="match status" value="1"/>
</dbReference>
<dbReference type="PROSITE" id="PS50011">
    <property type="entry name" value="PROTEIN_KINASE_DOM"/>
    <property type="match status" value="1"/>
</dbReference>
<dbReference type="PROSITE" id="PS00108">
    <property type="entry name" value="PROTEIN_KINASE_ST"/>
    <property type="match status" value="1"/>
</dbReference>
<protein>
    <submittedName>
        <fullName evidence="9">Protein kinase</fullName>
    </submittedName>
</protein>
<keyword evidence="4 5" id="KW-0067">ATP-binding</keyword>
<gene>
    <name evidence="9" type="ORF">AB1207_23210</name>
</gene>
<keyword evidence="10" id="KW-1185">Reference proteome</keyword>
<dbReference type="RefSeq" id="WP_367641089.1">
    <property type="nucleotide sequence ID" value="NZ_JBFNQN010000021.1"/>
</dbReference>
<feature type="region of interest" description="Disordered" evidence="6">
    <location>
        <begin position="365"/>
        <end position="463"/>
    </location>
</feature>
<dbReference type="PROSITE" id="PS00107">
    <property type="entry name" value="PROTEIN_KINASE_ATP"/>
    <property type="match status" value="1"/>
</dbReference>
<evidence type="ECO:0000313" key="9">
    <source>
        <dbReference type="EMBL" id="MEW9267661.1"/>
    </source>
</evidence>
<reference evidence="9 10" key="1">
    <citation type="submission" date="2024-07" db="EMBL/GenBank/DDBJ databases">
        <authorList>
            <person name="Thanompreechachai J."/>
            <person name="Duangmal K."/>
        </authorList>
    </citation>
    <scope>NUCLEOTIDE SEQUENCE [LARGE SCALE GENOMIC DNA]</scope>
    <source>
        <strain evidence="9 10">KCTC 19886</strain>
    </source>
</reference>
<feature type="binding site" evidence="5">
    <location>
        <position position="97"/>
    </location>
    <ligand>
        <name>ATP</name>
        <dbReference type="ChEBI" id="CHEBI:30616"/>
    </ligand>
</feature>
<dbReference type="Proteomes" id="UP001555826">
    <property type="component" value="Unassembled WGS sequence"/>
</dbReference>
<comment type="caution">
    <text evidence="9">The sequence shown here is derived from an EMBL/GenBank/DDBJ whole genome shotgun (WGS) entry which is preliminary data.</text>
</comment>
<name>A0ABV3PDF9_9ACTN</name>
<feature type="domain" description="Protein kinase" evidence="8">
    <location>
        <begin position="69"/>
        <end position="326"/>
    </location>
</feature>
<dbReference type="InterPro" id="IPR000719">
    <property type="entry name" value="Prot_kinase_dom"/>
</dbReference>
<evidence type="ECO:0000313" key="10">
    <source>
        <dbReference type="Proteomes" id="UP001555826"/>
    </source>
</evidence>